<dbReference type="CDD" id="cd18186">
    <property type="entry name" value="BTB_POZ_ZBTB_KLHL-like"/>
    <property type="match status" value="1"/>
</dbReference>
<reference evidence="3" key="1">
    <citation type="journal article" date="2020" name="Stud. Mycol.">
        <title>101 Dothideomycetes genomes: a test case for predicting lifestyles and emergence of pathogens.</title>
        <authorList>
            <person name="Haridas S."/>
            <person name="Albert R."/>
            <person name="Binder M."/>
            <person name="Bloem J."/>
            <person name="Labutti K."/>
            <person name="Salamov A."/>
            <person name="Andreopoulos B."/>
            <person name="Baker S."/>
            <person name="Barry K."/>
            <person name="Bills G."/>
            <person name="Bluhm B."/>
            <person name="Cannon C."/>
            <person name="Castanera R."/>
            <person name="Culley D."/>
            <person name="Daum C."/>
            <person name="Ezra D."/>
            <person name="Gonzalez J."/>
            <person name="Henrissat B."/>
            <person name="Kuo A."/>
            <person name="Liang C."/>
            <person name="Lipzen A."/>
            <person name="Lutzoni F."/>
            <person name="Magnuson J."/>
            <person name="Mondo S."/>
            <person name="Nolan M."/>
            <person name="Ohm R."/>
            <person name="Pangilinan J."/>
            <person name="Park H.-J."/>
            <person name="Ramirez L."/>
            <person name="Alfaro M."/>
            <person name="Sun H."/>
            <person name="Tritt A."/>
            <person name="Yoshinaga Y."/>
            <person name="Zwiers L.-H."/>
            <person name="Turgeon B."/>
            <person name="Goodwin S."/>
            <person name="Spatafora J."/>
            <person name="Crous P."/>
            <person name="Grigoriev I."/>
        </authorList>
    </citation>
    <scope>NUCLEOTIDE SEQUENCE</scope>
    <source>
        <strain evidence="3">CBS 675.92</strain>
    </source>
</reference>
<feature type="compositionally biased region" description="Acidic residues" evidence="1">
    <location>
        <begin position="218"/>
        <end position="243"/>
    </location>
</feature>
<name>A0A6A5UB40_9PLEO</name>
<evidence type="ECO:0000313" key="3">
    <source>
        <dbReference type="EMBL" id="KAF1960086.1"/>
    </source>
</evidence>
<dbReference type="SUPFAM" id="SSF54695">
    <property type="entry name" value="POZ domain"/>
    <property type="match status" value="1"/>
</dbReference>
<feature type="region of interest" description="Disordered" evidence="1">
    <location>
        <begin position="214"/>
        <end position="256"/>
    </location>
</feature>
<sequence>MAANSDGGHRWNLYTEPTILVEVRDKIGHMGAYHVHKSVLTEHSKFFRDCFSKDDKDVATNKISIEVAELYLFPFLVDWLYRHYLPNMETWSSVYLPAGKTMSEYEWEIDLYLIAHELQIRSLKSIVLNLAVDWFAKSKTSPSYSAIIDAFKRVPPGCPFLQFLVDAHCLHWILGHDNDKEGSLIRKLPATFISKMMDKYQKLSKKKSETITLNAADYTEDESEDESEDDYDTDETEGQEAEQTDERPRKKIKTST</sequence>
<evidence type="ECO:0000256" key="1">
    <source>
        <dbReference type="SAM" id="MobiDB-lite"/>
    </source>
</evidence>
<keyword evidence="4" id="KW-1185">Reference proteome</keyword>
<feature type="domain" description="BTB" evidence="2">
    <location>
        <begin position="15"/>
        <end position="89"/>
    </location>
</feature>
<dbReference type="PANTHER" id="PTHR47843:SF2">
    <property type="entry name" value="BTB DOMAIN-CONTAINING PROTEIN"/>
    <property type="match status" value="1"/>
</dbReference>
<proteinExistence type="predicted"/>
<dbReference type="InterPro" id="IPR011333">
    <property type="entry name" value="SKP1/BTB/POZ_sf"/>
</dbReference>
<gene>
    <name evidence="3" type="ORF">CC80DRAFT_590412</name>
</gene>
<dbReference type="Pfam" id="PF00651">
    <property type="entry name" value="BTB"/>
    <property type="match status" value="1"/>
</dbReference>
<evidence type="ECO:0000313" key="4">
    <source>
        <dbReference type="Proteomes" id="UP000800035"/>
    </source>
</evidence>
<accession>A0A6A5UB40</accession>
<evidence type="ECO:0000259" key="2">
    <source>
        <dbReference type="PROSITE" id="PS50097"/>
    </source>
</evidence>
<dbReference type="AlphaFoldDB" id="A0A6A5UB40"/>
<protein>
    <recommendedName>
        <fullName evidence="2">BTB domain-containing protein</fullName>
    </recommendedName>
</protein>
<organism evidence="3 4">
    <name type="scientific">Byssothecium circinans</name>
    <dbReference type="NCBI Taxonomy" id="147558"/>
    <lineage>
        <taxon>Eukaryota</taxon>
        <taxon>Fungi</taxon>
        <taxon>Dikarya</taxon>
        <taxon>Ascomycota</taxon>
        <taxon>Pezizomycotina</taxon>
        <taxon>Dothideomycetes</taxon>
        <taxon>Pleosporomycetidae</taxon>
        <taxon>Pleosporales</taxon>
        <taxon>Massarineae</taxon>
        <taxon>Massarinaceae</taxon>
        <taxon>Byssothecium</taxon>
    </lineage>
</organism>
<dbReference type="PROSITE" id="PS50097">
    <property type="entry name" value="BTB"/>
    <property type="match status" value="1"/>
</dbReference>
<dbReference type="EMBL" id="ML976983">
    <property type="protein sequence ID" value="KAF1960086.1"/>
    <property type="molecule type" value="Genomic_DNA"/>
</dbReference>
<dbReference type="Proteomes" id="UP000800035">
    <property type="component" value="Unassembled WGS sequence"/>
</dbReference>
<dbReference type="PANTHER" id="PTHR47843">
    <property type="entry name" value="BTB DOMAIN-CONTAINING PROTEIN-RELATED"/>
    <property type="match status" value="1"/>
</dbReference>
<dbReference type="InterPro" id="IPR000210">
    <property type="entry name" value="BTB/POZ_dom"/>
</dbReference>
<dbReference type="Gene3D" id="3.30.710.10">
    <property type="entry name" value="Potassium Channel Kv1.1, Chain A"/>
    <property type="match status" value="1"/>
</dbReference>
<dbReference type="OrthoDB" id="194443at2759"/>